<dbReference type="FunCoup" id="E3N5U4">
    <property type="interactions" value="1080"/>
</dbReference>
<dbReference type="CTD" id="9808387"/>
<reference evidence="1" key="1">
    <citation type="submission" date="2007-07" db="EMBL/GenBank/DDBJ databases">
        <title>PCAP assembly of the Caenorhabditis remanei genome.</title>
        <authorList>
            <consortium name="The Caenorhabditis remanei Sequencing Consortium"/>
            <person name="Wilson R.K."/>
        </authorList>
    </citation>
    <scope>NUCLEOTIDE SEQUENCE [LARGE SCALE GENOMIC DNA]</scope>
    <source>
        <strain evidence="1">PB4641</strain>
    </source>
</reference>
<organism evidence="2">
    <name type="scientific">Caenorhabditis remanei</name>
    <name type="common">Caenorhabditis vulgaris</name>
    <dbReference type="NCBI Taxonomy" id="31234"/>
    <lineage>
        <taxon>Eukaryota</taxon>
        <taxon>Metazoa</taxon>
        <taxon>Ecdysozoa</taxon>
        <taxon>Nematoda</taxon>
        <taxon>Chromadorea</taxon>
        <taxon>Rhabditida</taxon>
        <taxon>Rhabditina</taxon>
        <taxon>Rhabditomorpha</taxon>
        <taxon>Rhabditoidea</taxon>
        <taxon>Rhabditidae</taxon>
        <taxon>Peloderinae</taxon>
        <taxon>Caenorhabditis</taxon>
    </lineage>
</organism>
<evidence type="ECO:0000313" key="2">
    <source>
        <dbReference type="Proteomes" id="UP000008281"/>
    </source>
</evidence>
<gene>
    <name evidence="1" type="ORF">CRE_31417</name>
</gene>
<dbReference type="AlphaFoldDB" id="E3N5U4"/>
<dbReference type="RefSeq" id="XP_003096210.2">
    <property type="nucleotide sequence ID" value="XM_003096162.2"/>
</dbReference>
<sequence length="165" mass="19070">MGQCLCKPSPLPYLPRNEQFFPTQMTELILAPAGQLIPEDSGAIDIKYMAAINDLFNTVNGLYDKLEEIDKLQKDGKSIKKPTRAFCKALKEIGELYARFLRLSDYAIDEYVQVRKDKACDGYQHWFLMKEAMKVLAKGNVFIVEDIKKRIDHQFTVTQKLFHDF</sequence>
<accession>E3N5U4</accession>
<dbReference type="HOGENOM" id="CLU_1612337_0_0_1"/>
<dbReference type="GeneID" id="9808387"/>
<dbReference type="KEGG" id="crq:GCK72_016329"/>
<evidence type="ECO:0000313" key="1">
    <source>
        <dbReference type="EMBL" id="EFO87340.1"/>
    </source>
</evidence>
<keyword evidence="2" id="KW-1185">Reference proteome</keyword>
<protein>
    <submittedName>
        <fullName evidence="1">Uncharacterized protein</fullName>
    </submittedName>
</protein>
<dbReference type="EMBL" id="DS268534">
    <property type="protein sequence ID" value="EFO87340.1"/>
    <property type="molecule type" value="Genomic_DNA"/>
</dbReference>
<name>E3N5U4_CAERE</name>
<dbReference type="Proteomes" id="UP000008281">
    <property type="component" value="Unassembled WGS sequence"/>
</dbReference>
<proteinExistence type="predicted"/>